<dbReference type="InterPro" id="IPR011990">
    <property type="entry name" value="TPR-like_helical_dom_sf"/>
</dbReference>
<dbReference type="GO" id="GO:0009507">
    <property type="term" value="C:chloroplast"/>
    <property type="evidence" value="ECO:0007669"/>
    <property type="project" value="EnsemblPlants"/>
</dbReference>
<dbReference type="EMBL" id="CACTIH010005668">
    <property type="protein sequence ID" value="CAA3000059.1"/>
    <property type="molecule type" value="Genomic_DNA"/>
</dbReference>
<dbReference type="PANTHER" id="PTHR46862">
    <property type="entry name" value="OS07G0661900 PROTEIN"/>
    <property type="match status" value="1"/>
</dbReference>
<evidence type="ECO:0000313" key="3">
    <source>
        <dbReference type="EMBL" id="CAA3000059.1"/>
    </source>
</evidence>
<dbReference type="Pfam" id="PF01535">
    <property type="entry name" value="PPR"/>
    <property type="match status" value="1"/>
</dbReference>
<dbReference type="AlphaFoldDB" id="A0A8S0T757"/>
<proteinExistence type="predicted"/>
<accession>A0A8S0T757</accession>
<feature type="repeat" description="PPR" evidence="2">
    <location>
        <begin position="207"/>
        <end position="241"/>
    </location>
</feature>
<dbReference type="NCBIfam" id="TIGR00756">
    <property type="entry name" value="PPR"/>
    <property type="match status" value="3"/>
</dbReference>
<dbReference type="Gene3D" id="1.25.40.10">
    <property type="entry name" value="Tetratricopeptide repeat domain"/>
    <property type="match status" value="2"/>
</dbReference>
<dbReference type="OrthoDB" id="185373at2759"/>
<feature type="repeat" description="PPR" evidence="2">
    <location>
        <begin position="242"/>
        <end position="276"/>
    </location>
</feature>
<evidence type="ECO:0000256" key="2">
    <source>
        <dbReference type="PROSITE-ProRule" id="PRU00708"/>
    </source>
</evidence>
<feature type="repeat" description="PPR" evidence="2">
    <location>
        <begin position="172"/>
        <end position="206"/>
    </location>
</feature>
<keyword evidence="4" id="KW-1185">Reference proteome</keyword>
<keyword evidence="1" id="KW-0677">Repeat</keyword>
<gene>
    <name evidence="3" type="ORF">OLEA9_A080200</name>
</gene>
<protein>
    <submittedName>
        <fullName evidence="3">Pentatricopeptide repeat-containing At1g01970</fullName>
    </submittedName>
</protein>
<evidence type="ECO:0000256" key="1">
    <source>
        <dbReference type="ARBA" id="ARBA00022737"/>
    </source>
</evidence>
<dbReference type="Proteomes" id="UP000594638">
    <property type="component" value="Unassembled WGS sequence"/>
</dbReference>
<dbReference type="Gramene" id="OE9A080200T1">
    <property type="protein sequence ID" value="OE9A080200C1"/>
    <property type="gene ID" value="OE9A080200"/>
</dbReference>
<reference evidence="3 4" key="1">
    <citation type="submission" date="2019-12" db="EMBL/GenBank/DDBJ databases">
        <authorList>
            <person name="Alioto T."/>
            <person name="Alioto T."/>
            <person name="Gomez Garrido J."/>
        </authorList>
    </citation>
    <scope>NUCLEOTIDE SEQUENCE [LARGE SCALE GENOMIC DNA]</scope>
</reference>
<evidence type="ECO:0000313" key="4">
    <source>
        <dbReference type="Proteomes" id="UP000594638"/>
    </source>
</evidence>
<organism evidence="3 4">
    <name type="scientific">Olea europaea subsp. europaea</name>
    <dbReference type="NCBI Taxonomy" id="158383"/>
    <lineage>
        <taxon>Eukaryota</taxon>
        <taxon>Viridiplantae</taxon>
        <taxon>Streptophyta</taxon>
        <taxon>Embryophyta</taxon>
        <taxon>Tracheophyta</taxon>
        <taxon>Spermatophyta</taxon>
        <taxon>Magnoliopsida</taxon>
        <taxon>eudicotyledons</taxon>
        <taxon>Gunneridae</taxon>
        <taxon>Pentapetalae</taxon>
        <taxon>asterids</taxon>
        <taxon>lamiids</taxon>
        <taxon>Lamiales</taxon>
        <taxon>Oleaceae</taxon>
        <taxon>Oleeae</taxon>
        <taxon>Olea</taxon>
    </lineage>
</organism>
<dbReference type="GO" id="GO:0005739">
    <property type="term" value="C:mitochondrion"/>
    <property type="evidence" value="ECO:0007669"/>
    <property type="project" value="EnsemblPlants"/>
</dbReference>
<sequence>MMGYFSTSISCLGNTFFMQTENVLNTYKFPVWKNSILRNPRGFKLIKSNFRPLSMVKSVNEGENKEYTNEEKEEKPRFRWLKIDFNISEGQKQTIAQIPPKMANRCQALLKQIICFSPENGSISLMMAAWVKSMNPQRADWLSVLKELEKLNRPMYFEVLEHALTEESFEANVRDYTKMIHCYAKQNKLQEAENTLLVMKNRGFICDQVTLTTLVHMYSKAGNLKLAEESFEEMKLLGTPLDRRSYGSMVMAYIRSGMLDRGESLIREMEAQDIYAGREVLKALLRAYSMIGDSRGAQRAFDAIQLAGIIPDVKVCGLLINAFVMAGQTHEAVITFDNLRKADLEPNDKCVALVLAAYEKENKLNNALNFLIKLEKDGVMIGKEASELLARWFQKLGVVEEVEHVLRDYASSA</sequence>
<dbReference type="InterPro" id="IPR002885">
    <property type="entry name" value="PPR_rpt"/>
</dbReference>
<comment type="caution">
    <text evidence="3">The sequence shown here is derived from an EMBL/GenBank/DDBJ whole genome shotgun (WGS) entry which is preliminary data.</text>
</comment>
<feature type="repeat" description="PPR" evidence="2">
    <location>
        <begin position="312"/>
        <end position="346"/>
    </location>
</feature>
<name>A0A8S0T757_OLEEU</name>
<dbReference type="PROSITE" id="PS51375">
    <property type="entry name" value="PPR"/>
    <property type="match status" value="4"/>
</dbReference>
<dbReference type="PANTHER" id="PTHR46862:SF3">
    <property type="entry name" value="OS07G0661900 PROTEIN"/>
    <property type="match status" value="1"/>
</dbReference>
<dbReference type="Pfam" id="PF13041">
    <property type="entry name" value="PPR_2"/>
    <property type="match status" value="1"/>
</dbReference>